<name>F8CEC0_MYXFH</name>
<dbReference type="PROSITE" id="PS00108">
    <property type="entry name" value="PROTEIN_KINASE_ST"/>
    <property type="match status" value="1"/>
</dbReference>
<dbReference type="Proteomes" id="UP000000488">
    <property type="component" value="Chromosome"/>
</dbReference>
<dbReference type="PANTHER" id="PTHR43289:SF6">
    <property type="entry name" value="SERINE_THREONINE-PROTEIN KINASE NEKL-3"/>
    <property type="match status" value="1"/>
</dbReference>
<protein>
    <submittedName>
        <fullName evidence="7">Serine/threonine kinase family protein</fullName>
    </submittedName>
</protein>
<sequence>MELWLAIDEGFLSREEAADLLQDARRLRRSPLKLRQERGRISESHDRRSVPEARAQAKVKHERVCKVYGVGHAGGKVFIAMQYCEGQSLMREAAQGVRAAHRVRLIHRDIKPPNIMVESSDDGTPRPSVMDFGLAREWDESVTASGAVLGTPHDMPRNRLAER</sequence>
<proteinExistence type="predicted"/>
<dbReference type="eggNOG" id="COG0515">
    <property type="taxonomic scope" value="Bacteria"/>
</dbReference>
<dbReference type="GO" id="GO:0004674">
    <property type="term" value="F:protein serine/threonine kinase activity"/>
    <property type="evidence" value="ECO:0007669"/>
    <property type="project" value="TreeGrafter"/>
</dbReference>
<feature type="region of interest" description="Disordered" evidence="5">
    <location>
        <begin position="35"/>
        <end position="55"/>
    </location>
</feature>
<keyword evidence="1" id="KW-0808">Transferase</keyword>
<keyword evidence="2" id="KW-0547">Nucleotide-binding</keyword>
<feature type="compositionally biased region" description="Basic and acidic residues" evidence="5">
    <location>
        <begin position="154"/>
        <end position="163"/>
    </location>
</feature>
<accession>F8CEC0</accession>
<dbReference type="PROSITE" id="PS50011">
    <property type="entry name" value="PROTEIN_KINASE_DOM"/>
    <property type="match status" value="1"/>
</dbReference>
<dbReference type="PANTHER" id="PTHR43289">
    <property type="entry name" value="MITOGEN-ACTIVATED PROTEIN KINASE KINASE KINASE 20-RELATED"/>
    <property type="match status" value="1"/>
</dbReference>
<dbReference type="STRING" id="483219.LILAB_14425"/>
<dbReference type="HOGENOM" id="CLU_1625300_0_0_7"/>
<gene>
    <name evidence="7" type="ordered locus">LILAB_14425</name>
</gene>
<dbReference type="SUPFAM" id="SSF56112">
    <property type="entry name" value="Protein kinase-like (PK-like)"/>
    <property type="match status" value="1"/>
</dbReference>
<evidence type="ECO:0000256" key="3">
    <source>
        <dbReference type="ARBA" id="ARBA00022777"/>
    </source>
</evidence>
<dbReference type="AlphaFoldDB" id="F8CEC0"/>
<evidence type="ECO:0000259" key="6">
    <source>
        <dbReference type="PROSITE" id="PS50011"/>
    </source>
</evidence>
<feature type="region of interest" description="Disordered" evidence="5">
    <location>
        <begin position="143"/>
        <end position="163"/>
    </location>
</feature>
<feature type="domain" description="Protein kinase" evidence="6">
    <location>
        <begin position="1"/>
        <end position="163"/>
    </location>
</feature>
<keyword evidence="4" id="KW-0067">ATP-binding</keyword>
<evidence type="ECO:0000313" key="8">
    <source>
        <dbReference type="Proteomes" id="UP000000488"/>
    </source>
</evidence>
<keyword evidence="3 7" id="KW-0418">Kinase</keyword>
<dbReference type="InterPro" id="IPR011009">
    <property type="entry name" value="Kinase-like_dom_sf"/>
</dbReference>
<evidence type="ECO:0000256" key="4">
    <source>
        <dbReference type="ARBA" id="ARBA00022840"/>
    </source>
</evidence>
<dbReference type="Pfam" id="PF00069">
    <property type="entry name" value="Pkinase"/>
    <property type="match status" value="1"/>
</dbReference>
<organism evidence="7 8">
    <name type="scientific">Myxococcus fulvus (strain ATCC BAA-855 / HW-1)</name>
    <dbReference type="NCBI Taxonomy" id="483219"/>
    <lineage>
        <taxon>Bacteria</taxon>
        <taxon>Pseudomonadati</taxon>
        <taxon>Myxococcota</taxon>
        <taxon>Myxococcia</taxon>
        <taxon>Myxococcales</taxon>
        <taxon>Cystobacterineae</taxon>
        <taxon>Myxococcaceae</taxon>
        <taxon>Myxococcus</taxon>
    </lineage>
</organism>
<dbReference type="InterPro" id="IPR008271">
    <property type="entry name" value="Ser/Thr_kinase_AS"/>
</dbReference>
<dbReference type="EMBL" id="CP002830">
    <property type="protein sequence ID" value="AEI64790.1"/>
    <property type="molecule type" value="Genomic_DNA"/>
</dbReference>
<evidence type="ECO:0000256" key="1">
    <source>
        <dbReference type="ARBA" id="ARBA00022679"/>
    </source>
</evidence>
<dbReference type="Gene3D" id="1.10.510.10">
    <property type="entry name" value="Transferase(Phosphotransferase) domain 1"/>
    <property type="match status" value="1"/>
</dbReference>
<reference evidence="7 8" key="1">
    <citation type="journal article" date="2011" name="J. Bacteriol.">
        <title>Genome sequence of the halotolerant marine bacterium Myxococcus fulvus HW-1.</title>
        <authorList>
            <person name="Li Z.F."/>
            <person name="Li X."/>
            <person name="Liu H."/>
            <person name="Liu X."/>
            <person name="Han K."/>
            <person name="Wu Z.H."/>
            <person name="Hu W."/>
            <person name="Li F.F."/>
            <person name="Li Y.Z."/>
        </authorList>
    </citation>
    <scope>NUCLEOTIDE SEQUENCE [LARGE SCALE GENOMIC DNA]</scope>
    <source>
        <strain evidence="8">ATCC BAA-855 / HW-1</strain>
    </source>
</reference>
<dbReference type="Gene3D" id="3.30.200.20">
    <property type="entry name" value="Phosphorylase Kinase, domain 1"/>
    <property type="match status" value="1"/>
</dbReference>
<dbReference type="KEGG" id="mfu:LILAB_14425"/>
<evidence type="ECO:0000256" key="5">
    <source>
        <dbReference type="SAM" id="MobiDB-lite"/>
    </source>
</evidence>
<dbReference type="GO" id="GO:0005524">
    <property type="term" value="F:ATP binding"/>
    <property type="evidence" value="ECO:0007669"/>
    <property type="project" value="UniProtKB-KW"/>
</dbReference>
<feature type="compositionally biased region" description="Basic and acidic residues" evidence="5">
    <location>
        <begin position="35"/>
        <end position="51"/>
    </location>
</feature>
<dbReference type="InterPro" id="IPR000719">
    <property type="entry name" value="Prot_kinase_dom"/>
</dbReference>
<evidence type="ECO:0000256" key="2">
    <source>
        <dbReference type="ARBA" id="ARBA00022741"/>
    </source>
</evidence>
<evidence type="ECO:0000313" key="7">
    <source>
        <dbReference type="EMBL" id="AEI64790.1"/>
    </source>
</evidence>